<protein>
    <submittedName>
        <fullName evidence="2">Uncharacterized protein</fullName>
    </submittedName>
</protein>
<name>A0ABT6AYN7_9BURK</name>
<comment type="caution">
    <text evidence="2">The sequence shown here is derived from an EMBL/GenBank/DDBJ whole genome shotgun (WGS) entry which is preliminary data.</text>
</comment>
<proteinExistence type="predicted"/>
<gene>
    <name evidence="2" type="ORF">P3W85_33130</name>
</gene>
<accession>A0ABT6AYN7</accession>
<evidence type="ECO:0000313" key="3">
    <source>
        <dbReference type="Proteomes" id="UP001216674"/>
    </source>
</evidence>
<dbReference type="EMBL" id="JARJLM010000532">
    <property type="protein sequence ID" value="MDF3837741.1"/>
    <property type="molecule type" value="Genomic_DNA"/>
</dbReference>
<dbReference type="Proteomes" id="UP001216674">
    <property type="component" value="Unassembled WGS sequence"/>
</dbReference>
<dbReference type="RefSeq" id="WP_276267865.1">
    <property type="nucleotide sequence ID" value="NZ_JARJLM010000532.1"/>
</dbReference>
<evidence type="ECO:0000313" key="2">
    <source>
        <dbReference type="EMBL" id="MDF3837741.1"/>
    </source>
</evidence>
<evidence type="ECO:0000256" key="1">
    <source>
        <dbReference type="SAM" id="MobiDB-lite"/>
    </source>
</evidence>
<feature type="region of interest" description="Disordered" evidence="1">
    <location>
        <begin position="26"/>
        <end position="54"/>
    </location>
</feature>
<sequence>MKRDPAASAADPEAVAATLKDGFTLGSGRSRTAVERPLMPDPGPIAATKPRPSLTAPFLLFDPAKQSGRSKPENDLDAEVRISLDALNGDLHAESREAHACPLSRHFRR</sequence>
<keyword evidence="3" id="KW-1185">Reference proteome</keyword>
<organism evidence="2 3">
    <name type="scientific">Cupriavidus basilensis</name>
    <dbReference type="NCBI Taxonomy" id="68895"/>
    <lineage>
        <taxon>Bacteria</taxon>
        <taxon>Pseudomonadati</taxon>
        <taxon>Pseudomonadota</taxon>
        <taxon>Betaproteobacteria</taxon>
        <taxon>Burkholderiales</taxon>
        <taxon>Burkholderiaceae</taxon>
        <taxon>Cupriavidus</taxon>
    </lineage>
</organism>
<reference evidence="2 3" key="1">
    <citation type="submission" date="2023-03" db="EMBL/GenBank/DDBJ databases">
        <title>Draft assemblies of triclosan tolerant bacteria isolated from returned activated sludge.</title>
        <authorList>
            <person name="Van Hamelsveld S."/>
        </authorList>
    </citation>
    <scope>NUCLEOTIDE SEQUENCE [LARGE SCALE GENOMIC DNA]</scope>
    <source>
        <strain evidence="2 3">GW210010_S58</strain>
    </source>
</reference>